<feature type="compositionally biased region" description="Low complexity" evidence="1">
    <location>
        <begin position="1"/>
        <end position="15"/>
    </location>
</feature>
<gene>
    <name evidence="2" type="ORF">ACFQ1S_24020</name>
</gene>
<proteinExistence type="predicted"/>
<dbReference type="Proteomes" id="UP001597045">
    <property type="component" value="Unassembled WGS sequence"/>
</dbReference>
<comment type="caution">
    <text evidence="2">The sequence shown here is derived from an EMBL/GenBank/DDBJ whole genome shotgun (WGS) entry which is preliminary data.</text>
</comment>
<evidence type="ECO:0000313" key="3">
    <source>
        <dbReference type="Proteomes" id="UP001597045"/>
    </source>
</evidence>
<sequence>MAASPPSNSHTTNPPGTDATLHAETTYAPTAPKVNWHNEIIPALPVTTPNPSNEIAATTTLIPRYTKYPASPTLNA</sequence>
<feature type="region of interest" description="Disordered" evidence="1">
    <location>
        <begin position="1"/>
        <end position="21"/>
    </location>
</feature>
<evidence type="ECO:0000256" key="1">
    <source>
        <dbReference type="SAM" id="MobiDB-lite"/>
    </source>
</evidence>
<keyword evidence="3" id="KW-1185">Reference proteome</keyword>
<organism evidence="2 3">
    <name type="scientific">Kibdelosporangium lantanae</name>
    <dbReference type="NCBI Taxonomy" id="1497396"/>
    <lineage>
        <taxon>Bacteria</taxon>
        <taxon>Bacillati</taxon>
        <taxon>Actinomycetota</taxon>
        <taxon>Actinomycetes</taxon>
        <taxon>Pseudonocardiales</taxon>
        <taxon>Pseudonocardiaceae</taxon>
        <taxon>Kibdelosporangium</taxon>
    </lineage>
</organism>
<accession>A0ABW3MEG3</accession>
<reference evidence="3" key="1">
    <citation type="journal article" date="2019" name="Int. J. Syst. Evol. Microbiol.">
        <title>The Global Catalogue of Microorganisms (GCM) 10K type strain sequencing project: providing services to taxonomists for standard genome sequencing and annotation.</title>
        <authorList>
            <consortium name="The Broad Institute Genomics Platform"/>
            <consortium name="The Broad Institute Genome Sequencing Center for Infectious Disease"/>
            <person name="Wu L."/>
            <person name="Ma J."/>
        </authorList>
    </citation>
    <scope>NUCLEOTIDE SEQUENCE [LARGE SCALE GENOMIC DNA]</scope>
    <source>
        <strain evidence="3">JCM 31486</strain>
    </source>
</reference>
<dbReference type="EMBL" id="JBHTIS010001560">
    <property type="protein sequence ID" value="MFD1048382.1"/>
    <property type="molecule type" value="Genomic_DNA"/>
</dbReference>
<evidence type="ECO:0000313" key="2">
    <source>
        <dbReference type="EMBL" id="MFD1048382.1"/>
    </source>
</evidence>
<protein>
    <submittedName>
        <fullName evidence="2">Uncharacterized protein</fullName>
    </submittedName>
</protein>
<name>A0ABW3MEG3_9PSEU</name>